<keyword evidence="12" id="KW-1185">Reference proteome</keyword>
<dbReference type="SUPFAM" id="SSF52540">
    <property type="entry name" value="P-loop containing nucleoside triphosphate hydrolases"/>
    <property type="match status" value="1"/>
</dbReference>
<comment type="function">
    <text evidence="1 9">May be involved in recombinational repair of damaged DNA.</text>
</comment>
<evidence type="ECO:0000313" key="12">
    <source>
        <dbReference type="Proteomes" id="UP000294854"/>
    </source>
</evidence>
<dbReference type="Proteomes" id="UP000294854">
    <property type="component" value="Unassembled WGS sequence"/>
</dbReference>
<evidence type="ECO:0000256" key="1">
    <source>
        <dbReference type="ARBA" id="ARBA00003618"/>
    </source>
</evidence>
<dbReference type="PIRSF" id="PIRSF003128">
    <property type="entry name" value="RecN"/>
    <property type="match status" value="1"/>
</dbReference>
<organism evidence="11 12">
    <name type="scientific">Secundilactobacillus malefermentans</name>
    <dbReference type="NCBI Taxonomy" id="176292"/>
    <lineage>
        <taxon>Bacteria</taxon>
        <taxon>Bacillati</taxon>
        <taxon>Bacillota</taxon>
        <taxon>Bacilli</taxon>
        <taxon>Lactobacillales</taxon>
        <taxon>Lactobacillaceae</taxon>
        <taxon>Secundilactobacillus</taxon>
    </lineage>
</organism>
<dbReference type="PANTHER" id="PTHR11059">
    <property type="entry name" value="DNA REPAIR PROTEIN RECN"/>
    <property type="match status" value="1"/>
</dbReference>
<dbReference type="InterPro" id="IPR003395">
    <property type="entry name" value="RecF/RecN/SMC_N"/>
</dbReference>
<dbReference type="GO" id="GO:0006310">
    <property type="term" value="P:DNA recombination"/>
    <property type="evidence" value="ECO:0007669"/>
    <property type="project" value="InterPro"/>
</dbReference>
<dbReference type="FunFam" id="3.40.50.300:FF:000356">
    <property type="entry name" value="DNA repair protein RecN"/>
    <property type="match status" value="1"/>
</dbReference>
<comment type="similarity">
    <text evidence="2 9">Belongs to the RecN family.</text>
</comment>
<dbReference type="GO" id="GO:0005524">
    <property type="term" value="F:ATP binding"/>
    <property type="evidence" value="ECO:0007669"/>
    <property type="project" value="UniProtKB-KW"/>
</dbReference>
<gene>
    <name evidence="11" type="ORF">C5L31_000779</name>
</gene>
<dbReference type="Pfam" id="PF02463">
    <property type="entry name" value="SMC_N"/>
    <property type="match status" value="1"/>
</dbReference>
<evidence type="ECO:0000256" key="6">
    <source>
        <dbReference type="ARBA" id="ARBA00022840"/>
    </source>
</evidence>
<protein>
    <recommendedName>
        <fullName evidence="3 9">DNA repair protein RecN</fullName>
    </recommendedName>
    <alternativeName>
        <fullName evidence="8 9">Recombination protein N</fullName>
    </alternativeName>
</protein>
<dbReference type="EMBL" id="PUFO01000010">
    <property type="protein sequence ID" value="TDG80413.1"/>
    <property type="molecule type" value="Genomic_DNA"/>
</dbReference>
<name>A0A4R5NT36_9LACO</name>
<dbReference type="OrthoDB" id="9806954at2"/>
<evidence type="ECO:0000256" key="5">
    <source>
        <dbReference type="ARBA" id="ARBA00022763"/>
    </source>
</evidence>
<comment type="caution">
    <text evidence="11">The sequence shown here is derived from an EMBL/GenBank/DDBJ whole genome shotgun (WGS) entry which is preliminary data.</text>
</comment>
<dbReference type="NCBIfam" id="NF008121">
    <property type="entry name" value="PRK10869.1"/>
    <property type="match status" value="1"/>
</dbReference>
<keyword evidence="7 9" id="KW-0234">DNA repair</keyword>
<evidence type="ECO:0000313" key="11">
    <source>
        <dbReference type="EMBL" id="TDG80413.1"/>
    </source>
</evidence>
<accession>A0A4R5NT36</accession>
<dbReference type="GO" id="GO:0043590">
    <property type="term" value="C:bacterial nucleoid"/>
    <property type="evidence" value="ECO:0007669"/>
    <property type="project" value="TreeGrafter"/>
</dbReference>
<keyword evidence="4" id="KW-0547">Nucleotide-binding</keyword>
<dbReference type="GO" id="GO:0009432">
    <property type="term" value="P:SOS response"/>
    <property type="evidence" value="ECO:0007669"/>
    <property type="project" value="TreeGrafter"/>
</dbReference>
<dbReference type="GO" id="GO:0006281">
    <property type="term" value="P:DNA repair"/>
    <property type="evidence" value="ECO:0007669"/>
    <property type="project" value="UniProtKB-KW"/>
</dbReference>
<dbReference type="FunFam" id="3.40.50.300:FF:000319">
    <property type="entry name" value="DNA repair protein RecN"/>
    <property type="match status" value="1"/>
</dbReference>
<dbReference type="InterPro" id="IPR027417">
    <property type="entry name" value="P-loop_NTPase"/>
</dbReference>
<dbReference type="NCBIfam" id="TIGR00634">
    <property type="entry name" value="recN"/>
    <property type="match status" value="1"/>
</dbReference>
<evidence type="ECO:0000256" key="2">
    <source>
        <dbReference type="ARBA" id="ARBA00009441"/>
    </source>
</evidence>
<dbReference type="Gene3D" id="3.40.50.300">
    <property type="entry name" value="P-loop containing nucleotide triphosphate hydrolases"/>
    <property type="match status" value="2"/>
</dbReference>
<keyword evidence="5 9" id="KW-0227">DNA damage</keyword>
<dbReference type="PANTHER" id="PTHR11059:SF0">
    <property type="entry name" value="DNA REPAIR PROTEIN RECN"/>
    <property type="match status" value="1"/>
</dbReference>
<evidence type="ECO:0000256" key="8">
    <source>
        <dbReference type="ARBA" id="ARBA00033408"/>
    </source>
</evidence>
<proteinExistence type="inferred from homology"/>
<dbReference type="AlphaFoldDB" id="A0A4R5NT36"/>
<evidence type="ECO:0000256" key="4">
    <source>
        <dbReference type="ARBA" id="ARBA00022741"/>
    </source>
</evidence>
<keyword evidence="6" id="KW-0067">ATP-binding</keyword>
<reference evidence="11 12" key="1">
    <citation type="journal article" date="2019" name="Appl. Microbiol. Biotechnol.">
        <title>Uncovering carbohydrate metabolism through a genotype-phenotype association study of 56 lactic acid bacteria genomes.</title>
        <authorList>
            <person name="Buron-Moles G."/>
            <person name="Chailyan A."/>
            <person name="Dolejs I."/>
            <person name="Forster J."/>
            <person name="Miks M.H."/>
        </authorList>
    </citation>
    <scope>NUCLEOTIDE SEQUENCE [LARGE SCALE GENOMIC DNA]</scope>
    <source>
        <strain evidence="11 12">ATCC 49373</strain>
    </source>
</reference>
<evidence type="ECO:0000259" key="10">
    <source>
        <dbReference type="Pfam" id="PF02463"/>
    </source>
</evidence>
<dbReference type="RefSeq" id="WP_010619903.1">
    <property type="nucleotide sequence ID" value="NZ_CP042371.1"/>
</dbReference>
<evidence type="ECO:0000256" key="7">
    <source>
        <dbReference type="ARBA" id="ARBA00023204"/>
    </source>
</evidence>
<dbReference type="STRING" id="1122149.FD44_GL001256"/>
<evidence type="ECO:0000256" key="9">
    <source>
        <dbReference type="PIRNR" id="PIRNR003128"/>
    </source>
</evidence>
<sequence>MIQALSIRNFAIIEKLDVEFDKGMTVLTGETGAGKSIIIDAVGLLAGGRGSQHFIRTGADKAVLQGSFVLPKGNVSFTLLDELGIDHDDHEIILQREIHRNGRNVCRVNSMLVNIQTLKRIGETLVDIHGQNEHQELMQPEKHIFMLDEYANGQIATKLEAYKQSYEAYSKLKKAVDKRRANEKEWAQRLDMLKFQVNEIEDAQLQHGEEEKLNSERDRLNNFQKINESLNRSFSALAGDDEISGALDSVGEAMNALASIEDLDSEFKELSGNVNSAFYALQDASQGISRQIDLLEWDDNRLNEIEKRLATIQELKHKYGDSEDQVISYFEKISKELAEMEENELSDSDVENDLMKKQQDLWTRGIELSKIRKSCSKDLVKAIHKQLADLYMEKTVFEVRFSEPKKNTFYRNGIDQLEFYIQPNPGEEMRPLAKIASGGELSRIMLALKMIFSRTQGVTSIIFDEVDTGVSGRVAQAIAEKISDISRESQVLCITHLPQVAAMSDHHYFIAKHVSGGRTETTLAKLTAQHRIDEIARMLAGAEITKLAKQHAKELLDLGEKAKSK</sequence>
<evidence type="ECO:0000256" key="3">
    <source>
        <dbReference type="ARBA" id="ARBA00021315"/>
    </source>
</evidence>
<dbReference type="InterPro" id="IPR004604">
    <property type="entry name" value="DNA_recomb/repair_RecN"/>
</dbReference>
<dbReference type="CDD" id="cd03241">
    <property type="entry name" value="ABC_RecN"/>
    <property type="match status" value="2"/>
</dbReference>
<feature type="domain" description="RecF/RecN/SMC N-terminal" evidence="10">
    <location>
        <begin position="1"/>
        <end position="512"/>
    </location>
</feature>